<evidence type="ECO:0000313" key="7">
    <source>
        <dbReference type="EMBL" id="CAD5119147.1"/>
    </source>
</evidence>
<keyword evidence="8" id="KW-1185">Reference proteome</keyword>
<evidence type="ECO:0000259" key="6">
    <source>
        <dbReference type="SMART" id="SM00861"/>
    </source>
</evidence>
<evidence type="ECO:0000256" key="4">
    <source>
        <dbReference type="ARBA" id="ARBA00023002"/>
    </source>
</evidence>
<dbReference type="InterPro" id="IPR011603">
    <property type="entry name" value="2oxoglutarate_DH_E1"/>
</dbReference>
<keyword evidence="3" id="KW-0809">Transit peptide</keyword>
<dbReference type="GO" id="GO:0016624">
    <property type="term" value="F:oxidoreductase activity, acting on the aldehyde or oxo group of donors, disulfide as acceptor"/>
    <property type="evidence" value="ECO:0007669"/>
    <property type="project" value="InterPro"/>
</dbReference>
<comment type="caution">
    <text evidence="7">The sequence shown here is derived from an EMBL/GenBank/DDBJ whole genome shotgun (WGS) entry which is preliminary data.</text>
</comment>
<organism evidence="7 8">
    <name type="scientific">Dimorphilus gyrociliatus</name>
    <dbReference type="NCBI Taxonomy" id="2664684"/>
    <lineage>
        <taxon>Eukaryota</taxon>
        <taxon>Metazoa</taxon>
        <taxon>Spiralia</taxon>
        <taxon>Lophotrochozoa</taxon>
        <taxon>Annelida</taxon>
        <taxon>Polychaeta</taxon>
        <taxon>Polychaeta incertae sedis</taxon>
        <taxon>Dinophilidae</taxon>
        <taxon>Dimorphilus</taxon>
    </lineage>
</organism>
<dbReference type="InterPro" id="IPR042179">
    <property type="entry name" value="KGD_C_sf"/>
</dbReference>
<evidence type="ECO:0000256" key="3">
    <source>
        <dbReference type="ARBA" id="ARBA00022946"/>
    </source>
</evidence>
<feature type="domain" description="Transketolase-like pyrimidine-binding" evidence="6">
    <location>
        <begin position="517"/>
        <end position="720"/>
    </location>
</feature>
<dbReference type="SMART" id="SM00861">
    <property type="entry name" value="Transket_pyr"/>
    <property type="match status" value="1"/>
</dbReference>
<dbReference type="Pfam" id="PF00676">
    <property type="entry name" value="E1_dh"/>
    <property type="match status" value="1"/>
</dbReference>
<keyword evidence="4" id="KW-0560">Oxidoreductase</keyword>
<dbReference type="InterPro" id="IPR029061">
    <property type="entry name" value="THDP-binding"/>
</dbReference>
<dbReference type="Pfam" id="PF02779">
    <property type="entry name" value="Transket_pyr"/>
    <property type="match status" value="1"/>
</dbReference>
<dbReference type="Gene3D" id="3.40.50.11610">
    <property type="entry name" value="Multifunctional 2-oxoglutarate metabolism enzyme, C-terminal domain"/>
    <property type="match status" value="1"/>
</dbReference>
<dbReference type="Gene3D" id="3.40.50.12470">
    <property type="match status" value="1"/>
</dbReference>
<sequence>MFRLHKFYRPAILKQLKIAKTKDSLYYGASSYHSNSGVYGYRPTLETNKVELKNAELQNQINHSNIYRLIQAYRAHGHYKAPVDPLGLKTPIDREELMPEKYGLENSTESIMTNGLLYSGKDQMTVQEIINQLEDIYCNRNVSIELEHLSCPTEREWLAKKFEESTNFQLSQEEKVKFAKLMLKSEAFDHFLATKFNTVKRYGAEGGESAICFYDELFNLAANNGLDDVVICMAHRGRLNLLACLLEYPAVSMFRKMNGMREFPDDVNGDGDVLSHLTSSIDLKYGDSSIHCSMVPNPSHLEAVNPVAMGKTRAKEQSNAVGDYSNDPSSRLGDSALCLQIHGDAAFVGQGIVFESLALSNTPHFRIGGSVHFIINNQIGFTTEPNRGRSSSYSSCIAKMNGYPVLHVNSDSPSESQNVCSRDELDKEVAEWNKTLSENHDQMETYIPKANHLEKKWANLVQPSNSLDVWDTGLDPQLLKFIGARSVEYPTSIQVHPTLTKQHIRKRIEKLTEGRGLDWATAEALAIGSILCQGFNVRICGQDVGRGTFSHRHAMLVDQETDEISVPLNNIIENQKGFLEIANSLLSEEAVLAFEYGMSIENPNTLPIWEAQFGDFFNGAQIIIDTFISSGETKWLLQSGLTMLLPHGLDGAGPEHSSCRLERFLQLCDSSDSKVDGSNINMHIANPTTPAQYFHLLRRQMVRNYRKPLIMASPKILLRYPDASSSLEEFAPGTSFQPVLKDTQTIDPKAIKKIVFVCGKHFYALDAERSKRGIKDLAIIRLELRYAGRDVLCMPAVGVGQVHKKQVEAILDDTFS</sequence>
<dbReference type="OrthoDB" id="413077at2759"/>
<dbReference type="EMBL" id="CAJFCJ010000009">
    <property type="protein sequence ID" value="CAD5119147.1"/>
    <property type="molecule type" value="Genomic_DNA"/>
</dbReference>
<gene>
    <name evidence="7" type="ORF">DGYR_LOCUS7432</name>
</gene>
<dbReference type="PIRSF" id="PIRSF000157">
    <property type="entry name" value="Oxoglu_dh_E1"/>
    <property type="match status" value="1"/>
</dbReference>
<name>A0A7I8VTX1_9ANNE</name>
<protein>
    <submittedName>
        <fullName evidence="7">DgyrCDS7785</fullName>
    </submittedName>
</protein>
<dbReference type="Pfam" id="PF16870">
    <property type="entry name" value="OxoGdeHyase_C"/>
    <property type="match status" value="1"/>
</dbReference>
<evidence type="ECO:0000313" key="8">
    <source>
        <dbReference type="Proteomes" id="UP000549394"/>
    </source>
</evidence>
<dbReference type="Proteomes" id="UP000549394">
    <property type="component" value="Unassembled WGS sequence"/>
</dbReference>
<dbReference type="SUPFAM" id="SSF52518">
    <property type="entry name" value="Thiamin diphosphate-binding fold (THDP-binding)"/>
    <property type="match status" value="2"/>
</dbReference>
<dbReference type="PANTHER" id="PTHR23152">
    <property type="entry name" value="2-OXOGLUTARATE DEHYDROGENASE"/>
    <property type="match status" value="1"/>
</dbReference>
<accession>A0A7I8VTX1</accession>
<dbReference type="InterPro" id="IPR005475">
    <property type="entry name" value="Transketolase-like_Pyr-bd"/>
</dbReference>
<proteinExistence type="inferred from homology"/>
<dbReference type="GO" id="GO:0030976">
    <property type="term" value="F:thiamine pyrophosphate binding"/>
    <property type="evidence" value="ECO:0007669"/>
    <property type="project" value="InterPro"/>
</dbReference>
<dbReference type="InterPro" id="IPR001017">
    <property type="entry name" value="DH_E1"/>
</dbReference>
<dbReference type="AlphaFoldDB" id="A0A7I8VTX1"/>
<reference evidence="7 8" key="1">
    <citation type="submission" date="2020-08" db="EMBL/GenBank/DDBJ databases">
        <authorList>
            <person name="Hejnol A."/>
        </authorList>
    </citation>
    <scope>NUCLEOTIDE SEQUENCE [LARGE SCALE GENOMIC DNA]</scope>
</reference>
<dbReference type="Gene3D" id="1.10.287.1150">
    <property type="entry name" value="TPP helical domain"/>
    <property type="match status" value="1"/>
</dbReference>
<comment type="similarity">
    <text evidence="2">Belongs to the alpha-ketoglutarate dehydrogenase family.</text>
</comment>
<evidence type="ECO:0000256" key="2">
    <source>
        <dbReference type="ARBA" id="ARBA00006936"/>
    </source>
</evidence>
<dbReference type="InterPro" id="IPR031717">
    <property type="entry name" value="ODO-1/KGD_C"/>
</dbReference>
<dbReference type="PANTHER" id="PTHR23152:SF4">
    <property type="entry name" value="2-OXOADIPATE DEHYDROGENASE COMPLEX COMPONENT E1"/>
    <property type="match status" value="1"/>
</dbReference>
<keyword evidence="5" id="KW-0786">Thiamine pyrophosphate</keyword>
<evidence type="ECO:0000256" key="5">
    <source>
        <dbReference type="ARBA" id="ARBA00023052"/>
    </source>
</evidence>
<comment type="cofactor">
    <cofactor evidence="1">
        <name>thiamine diphosphate</name>
        <dbReference type="ChEBI" id="CHEBI:58937"/>
    </cofactor>
</comment>
<evidence type="ECO:0000256" key="1">
    <source>
        <dbReference type="ARBA" id="ARBA00001964"/>
    </source>
</evidence>
<dbReference type="Gene3D" id="3.40.50.970">
    <property type="match status" value="1"/>
</dbReference>